<evidence type="ECO:0000256" key="4">
    <source>
        <dbReference type="ARBA" id="ARBA00022692"/>
    </source>
</evidence>
<dbReference type="AlphaFoldDB" id="A0AAV3A3D6"/>
<keyword evidence="7 13" id="KW-0297">G-protein coupled receptor</keyword>
<dbReference type="PROSITE" id="PS00237">
    <property type="entry name" value="G_PROTEIN_RECEP_F1_1"/>
    <property type="match status" value="1"/>
</dbReference>
<keyword evidence="8 14" id="KW-0472">Membrane</keyword>
<dbReference type="PANTHER" id="PTHR24242">
    <property type="entry name" value="G-PROTEIN COUPLED RECEPTOR"/>
    <property type="match status" value="1"/>
</dbReference>
<dbReference type="GO" id="GO:0004930">
    <property type="term" value="F:G protein-coupled receptor activity"/>
    <property type="evidence" value="ECO:0007669"/>
    <property type="project" value="UniProtKB-KW"/>
</dbReference>
<evidence type="ECO:0000256" key="9">
    <source>
        <dbReference type="ARBA" id="ARBA00023157"/>
    </source>
</evidence>
<keyword evidence="9" id="KW-1015">Disulfide bond</keyword>
<comment type="caution">
    <text evidence="14">Lacks conserved residue(s) required for the propagation of feature annotation.</text>
</comment>
<dbReference type="InterPro" id="IPR050939">
    <property type="entry name" value="Olfactory_GPCR1"/>
</dbReference>
<evidence type="ECO:0000259" key="15">
    <source>
        <dbReference type="PROSITE" id="PS50262"/>
    </source>
</evidence>
<evidence type="ECO:0000256" key="3">
    <source>
        <dbReference type="ARBA" id="ARBA00022606"/>
    </source>
</evidence>
<keyword evidence="4 13" id="KW-0812">Transmembrane</keyword>
<comment type="similarity">
    <text evidence="13">Belongs to the G-protein coupled receptor 1 family.</text>
</comment>
<evidence type="ECO:0000256" key="10">
    <source>
        <dbReference type="ARBA" id="ARBA00023170"/>
    </source>
</evidence>
<accession>A0AAV3A3D6</accession>
<feature type="domain" description="G-protein coupled receptors family 1 profile" evidence="15">
    <location>
        <begin position="41"/>
        <end position="290"/>
    </location>
</feature>
<gene>
    <name evidence="16" type="ORF">GDO54_003976</name>
</gene>
<dbReference type="PRINTS" id="PR00245">
    <property type="entry name" value="OLFACTORYR"/>
</dbReference>
<evidence type="ECO:0000313" key="17">
    <source>
        <dbReference type="Proteomes" id="UP001181693"/>
    </source>
</evidence>
<feature type="transmembrane region" description="Helical" evidence="14">
    <location>
        <begin position="200"/>
        <end position="226"/>
    </location>
</feature>
<protein>
    <recommendedName>
        <fullName evidence="14">Olfactory receptor</fullName>
    </recommendedName>
</protein>
<dbReference type="InterPro" id="IPR000725">
    <property type="entry name" value="Olfact_rcpt"/>
</dbReference>
<evidence type="ECO:0000256" key="11">
    <source>
        <dbReference type="ARBA" id="ARBA00023180"/>
    </source>
</evidence>
<dbReference type="InterPro" id="IPR017452">
    <property type="entry name" value="GPCR_Rhodpsn_7TM"/>
</dbReference>
<evidence type="ECO:0000256" key="7">
    <source>
        <dbReference type="ARBA" id="ARBA00023040"/>
    </source>
</evidence>
<keyword evidence="2 14" id="KW-1003">Cell membrane</keyword>
<feature type="transmembrane region" description="Helical" evidence="14">
    <location>
        <begin position="238"/>
        <end position="261"/>
    </location>
</feature>
<evidence type="ECO:0000256" key="6">
    <source>
        <dbReference type="ARBA" id="ARBA00022989"/>
    </source>
</evidence>
<dbReference type="FunFam" id="1.20.1070.10:FF:000010">
    <property type="entry name" value="Olfactory receptor"/>
    <property type="match status" value="1"/>
</dbReference>
<dbReference type="SUPFAM" id="SSF81321">
    <property type="entry name" value="Family A G protein-coupled receptor-like"/>
    <property type="match status" value="1"/>
</dbReference>
<dbReference type="GO" id="GO:0004984">
    <property type="term" value="F:olfactory receptor activity"/>
    <property type="evidence" value="ECO:0007669"/>
    <property type="project" value="InterPro"/>
</dbReference>
<keyword evidence="12 13" id="KW-0807">Transducer</keyword>
<comment type="caution">
    <text evidence="16">The sequence shown here is derived from an EMBL/GenBank/DDBJ whole genome shotgun (WGS) entry which is preliminary data.</text>
</comment>
<comment type="subcellular location">
    <subcellularLocation>
        <location evidence="1 14">Cell membrane</location>
        <topology evidence="1 14">Multi-pass membrane protein</topology>
    </subcellularLocation>
</comment>
<proteinExistence type="inferred from homology"/>
<evidence type="ECO:0000256" key="12">
    <source>
        <dbReference type="ARBA" id="ARBA00023224"/>
    </source>
</evidence>
<dbReference type="Pfam" id="PF13853">
    <property type="entry name" value="7tm_4"/>
    <property type="match status" value="1"/>
</dbReference>
<dbReference type="GO" id="GO:0005886">
    <property type="term" value="C:plasma membrane"/>
    <property type="evidence" value="ECO:0007669"/>
    <property type="project" value="UniProtKB-SubCell"/>
</dbReference>
<dbReference type="EMBL" id="DYDO01000011">
    <property type="protein sequence ID" value="DBA16598.1"/>
    <property type="molecule type" value="Genomic_DNA"/>
</dbReference>
<keyword evidence="11" id="KW-0325">Glycoprotein</keyword>
<keyword evidence="3 14" id="KW-0716">Sensory transduction</keyword>
<evidence type="ECO:0000256" key="5">
    <source>
        <dbReference type="ARBA" id="ARBA00022725"/>
    </source>
</evidence>
<keyword evidence="5 14" id="KW-0552">Olfaction</keyword>
<evidence type="ECO:0000313" key="16">
    <source>
        <dbReference type="EMBL" id="DBA16598.1"/>
    </source>
</evidence>
<dbReference type="PANTHER" id="PTHR24242:SF253">
    <property type="entry name" value="OLFACTORY RECEPTOR-RELATED"/>
    <property type="match status" value="1"/>
</dbReference>
<keyword evidence="17" id="KW-1185">Reference proteome</keyword>
<evidence type="ECO:0000256" key="8">
    <source>
        <dbReference type="ARBA" id="ARBA00023136"/>
    </source>
</evidence>
<feature type="transmembrane region" description="Helical" evidence="14">
    <location>
        <begin position="144"/>
        <end position="163"/>
    </location>
</feature>
<evidence type="ECO:0000256" key="2">
    <source>
        <dbReference type="ARBA" id="ARBA00022475"/>
    </source>
</evidence>
<organism evidence="16 17">
    <name type="scientific">Pyxicephalus adspersus</name>
    <name type="common">African bullfrog</name>
    <dbReference type="NCBI Taxonomy" id="30357"/>
    <lineage>
        <taxon>Eukaryota</taxon>
        <taxon>Metazoa</taxon>
        <taxon>Chordata</taxon>
        <taxon>Craniata</taxon>
        <taxon>Vertebrata</taxon>
        <taxon>Euteleostomi</taxon>
        <taxon>Amphibia</taxon>
        <taxon>Batrachia</taxon>
        <taxon>Anura</taxon>
        <taxon>Neobatrachia</taxon>
        <taxon>Ranoidea</taxon>
        <taxon>Pyxicephalidae</taxon>
        <taxon>Pyxicephalinae</taxon>
        <taxon>Pyxicephalus</taxon>
    </lineage>
</organism>
<evidence type="ECO:0000256" key="14">
    <source>
        <dbReference type="RuleBase" id="RU363047"/>
    </source>
</evidence>
<dbReference type="InterPro" id="IPR000276">
    <property type="entry name" value="GPCR_Rhodpsn"/>
</dbReference>
<name>A0AAV3A3D6_PYXAD</name>
<dbReference type="PRINTS" id="PR00237">
    <property type="entry name" value="GPCRRHODOPSN"/>
</dbReference>
<keyword evidence="10 13" id="KW-0675">Receptor</keyword>
<dbReference type="PROSITE" id="PS50262">
    <property type="entry name" value="G_PROTEIN_RECEP_F1_2"/>
    <property type="match status" value="1"/>
</dbReference>
<evidence type="ECO:0000256" key="1">
    <source>
        <dbReference type="ARBA" id="ARBA00004651"/>
    </source>
</evidence>
<feature type="transmembrane region" description="Helical" evidence="14">
    <location>
        <begin position="273"/>
        <end position="292"/>
    </location>
</feature>
<evidence type="ECO:0000256" key="13">
    <source>
        <dbReference type="RuleBase" id="RU000688"/>
    </source>
</evidence>
<reference evidence="16" key="1">
    <citation type="thesis" date="2020" institute="ProQuest LLC" country="789 East Eisenhower Parkway, Ann Arbor, MI, USA">
        <title>Comparative Genomics and Chromosome Evolution.</title>
        <authorList>
            <person name="Mudd A.B."/>
        </authorList>
    </citation>
    <scope>NUCLEOTIDE SEQUENCE</scope>
    <source>
        <strain evidence="16">1538</strain>
        <tissue evidence="16">Blood</tissue>
    </source>
</reference>
<sequence length="311" mass="35111">MSRKNQTVVTEFLLLGFGSLNGMRIILFVLCLLVYVMTLLGNITIIILISTSQLLHSPMYFFLCHLSFSDMMLTTDIVPNLLHIILEGGRTMPFLECIIQFQLFGASTGMECLLLSVMSYDRYLAICNPLSYVSIMGTKLKHHLVLWSWVLSFAITLTIATFMSNLHFCGPNVIDHFFCDYVPILRLSCSDTRLLQIVDLVLTAPVTLLPFVLIIISYICISIVILKIPTGTGRQKAFSTCSSHLTVVCIFYLSLIAIYLIPSSGKSVIALKILSFMYTVITPSLNPLIYSLRNQEIKATFMKMFCFRYKI</sequence>
<dbReference type="Gene3D" id="1.20.1070.10">
    <property type="entry name" value="Rhodopsin 7-helix transmembrane proteins"/>
    <property type="match status" value="1"/>
</dbReference>
<dbReference type="Proteomes" id="UP001181693">
    <property type="component" value="Unassembled WGS sequence"/>
</dbReference>
<keyword evidence="6 14" id="KW-1133">Transmembrane helix</keyword>